<gene>
    <name evidence="2" type="primary">yaaA</name>
    <name evidence="2" type="ORF">K5V21_08245</name>
</gene>
<dbReference type="NCBIfam" id="NF002542">
    <property type="entry name" value="PRK02101.1-3"/>
    <property type="match status" value="1"/>
</dbReference>
<dbReference type="HAMAP" id="MF_00652">
    <property type="entry name" value="UPF0246"/>
    <property type="match status" value="1"/>
</dbReference>
<dbReference type="PANTHER" id="PTHR30283">
    <property type="entry name" value="PEROXIDE STRESS RESPONSE PROTEIN YAAA"/>
    <property type="match status" value="1"/>
</dbReference>
<comment type="caution">
    <text evidence="2">The sequence shown here is derived from an EMBL/GenBank/DDBJ whole genome shotgun (WGS) entry which is preliminary data.</text>
</comment>
<organism evidence="2 3">
    <name type="scientific">Clostridium sardiniense</name>
    <name type="common">Clostridium absonum</name>
    <dbReference type="NCBI Taxonomy" id="29369"/>
    <lineage>
        <taxon>Bacteria</taxon>
        <taxon>Bacillati</taxon>
        <taxon>Bacillota</taxon>
        <taxon>Clostridia</taxon>
        <taxon>Eubacteriales</taxon>
        <taxon>Clostridiaceae</taxon>
        <taxon>Clostridium</taxon>
    </lineage>
</organism>
<dbReference type="PANTHER" id="PTHR30283:SF4">
    <property type="entry name" value="PEROXIDE STRESS RESISTANCE PROTEIN YAAA"/>
    <property type="match status" value="1"/>
</dbReference>
<name>A0ABS7KXA4_CLOSR</name>
<dbReference type="InterPro" id="IPR005583">
    <property type="entry name" value="YaaA"/>
</dbReference>
<evidence type="ECO:0000256" key="1">
    <source>
        <dbReference type="HAMAP-Rule" id="MF_00652"/>
    </source>
</evidence>
<protein>
    <recommendedName>
        <fullName evidence="1">UPF0246 protein K5V21_08245</fullName>
    </recommendedName>
</protein>
<evidence type="ECO:0000313" key="2">
    <source>
        <dbReference type="EMBL" id="MBY0755445.1"/>
    </source>
</evidence>
<sequence>MIVILSPAKKLERKELNYNIELTNVRHISESIKLNERLKEFNPDELGSLMKISDKLTDDTLLNIHKWTIEEAEHSFPCILGFNGEAFRALDITSYSKEDLEYANSHLRVLSGLYGVLRPLDLICSYRLEMGTKLNIGKHKNLYSFWGEKINKTLIEDIKDSESDILVNLASNEYSKSAKLNKMKGITIVTPVFKEFKNGKYKVVTVHAKRARGLMATYIMKNRIENVEGLKKFNEEGYIYREDLSNNEEMVFTLG</sequence>
<accession>A0ABS7KXA4</accession>
<dbReference type="EMBL" id="JAIKTU010000006">
    <property type="protein sequence ID" value="MBY0755445.1"/>
    <property type="molecule type" value="Genomic_DNA"/>
</dbReference>
<reference evidence="2 3" key="1">
    <citation type="journal article" date="2021" name="Cell Host Microbe">
        <title>in vivo commensal control of Clostridioides difficile virulence.</title>
        <authorList>
            <person name="Girinathan B.P."/>
            <person name="Dibenedetto N."/>
            <person name="Worley J.N."/>
            <person name="Peltier J."/>
            <person name="Arrieta-Ortiz M.L."/>
            <person name="Rupa Christinal Immanuel S."/>
            <person name="Lavin R."/>
            <person name="Delaney M.L."/>
            <person name="Cummins C."/>
            <person name="Hoffmann M."/>
            <person name="Luo Y."/>
            <person name="Gonzalez-Escalona N."/>
            <person name="Allard M."/>
            <person name="Onderdonk A.B."/>
            <person name="Gerber G.K."/>
            <person name="Sonenshein A.L."/>
            <person name="Baliga N."/>
            <person name="Dupuy B."/>
            <person name="Bry L."/>
        </authorList>
    </citation>
    <scope>NUCLEOTIDE SEQUENCE [LARGE SCALE GENOMIC DNA]</scope>
    <source>
        <strain evidence="2 3">DSM 599</strain>
    </source>
</reference>
<proteinExistence type="inferred from homology"/>
<dbReference type="RefSeq" id="WP_221860759.1">
    <property type="nucleotide sequence ID" value="NZ_JAIKTU010000006.1"/>
</dbReference>
<dbReference type="Pfam" id="PF03883">
    <property type="entry name" value="H2O2_YaaD"/>
    <property type="match status" value="1"/>
</dbReference>
<comment type="similarity">
    <text evidence="1">Belongs to the UPF0246 family.</text>
</comment>
<evidence type="ECO:0000313" key="3">
    <source>
        <dbReference type="Proteomes" id="UP001299068"/>
    </source>
</evidence>
<keyword evidence="3" id="KW-1185">Reference proteome</keyword>
<dbReference type="Proteomes" id="UP001299068">
    <property type="component" value="Unassembled WGS sequence"/>
</dbReference>